<dbReference type="Proteomes" id="UP001500962">
    <property type="component" value="Unassembled WGS sequence"/>
</dbReference>
<organism evidence="2 5">
    <name type="scientific">Halococcus dombrowskii</name>
    <dbReference type="NCBI Taxonomy" id="179637"/>
    <lineage>
        <taxon>Archaea</taxon>
        <taxon>Methanobacteriati</taxon>
        <taxon>Methanobacteriota</taxon>
        <taxon>Stenosarchaea group</taxon>
        <taxon>Halobacteria</taxon>
        <taxon>Halobacteriales</taxon>
        <taxon>Halococcaceae</taxon>
        <taxon>Halococcus</taxon>
    </lineage>
</organism>
<protein>
    <submittedName>
        <fullName evidence="2">Uncharacterized protein</fullName>
    </submittedName>
</protein>
<gene>
    <name evidence="2" type="ORF">GCM10008985_34410</name>
    <name evidence="3" type="ORF">MUK72_16720</name>
</gene>
<evidence type="ECO:0000313" key="2">
    <source>
        <dbReference type="EMBL" id="GAA0475015.1"/>
    </source>
</evidence>
<dbReference type="EMBL" id="BAAADN010000077">
    <property type="protein sequence ID" value="GAA0475015.1"/>
    <property type="molecule type" value="Genomic_DNA"/>
</dbReference>
<keyword evidence="4" id="KW-1185">Reference proteome</keyword>
<dbReference type="Proteomes" id="UP000830542">
    <property type="component" value="Plasmid unnamed2"/>
</dbReference>
<dbReference type="KEGG" id="hdo:MUK72_16720"/>
<reference evidence="2" key="3">
    <citation type="submission" date="2023-12" db="EMBL/GenBank/DDBJ databases">
        <authorList>
            <person name="Sun Q."/>
            <person name="Inoue M."/>
        </authorList>
    </citation>
    <scope>NUCLEOTIDE SEQUENCE</scope>
    <source>
        <strain evidence="2">JCM 12289</strain>
    </source>
</reference>
<geneLocation type="plasmid" evidence="3 4">
    <name>unnamed2</name>
</geneLocation>
<evidence type="ECO:0000313" key="5">
    <source>
        <dbReference type="Proteomes" id="UP001500962"/>
    </source>
</evidence>
<sequence length="75" mass="8145">MSPDSDPYDSKFEEALETIREHPENVQRIASWSGQVGAAVRVLAALANDEDPAASDLKGAGFVRDDDDLDGRRLS</sequence>
<name>A0AAV3SKQ7_HALDO</name>
<evidence type="ECO:0000256" key="1">
    <source>
        <dbReference type="SAM" id="MobiDB-lite"/>
    </source>
</evidence>
<proteinExistence type="predicted"/>
<dbReference type="GeneID" id="71763526"/>
<reference evidence="3" key="2">
    <citation type="submission" date="2022-04" db="EMBL/GenBank/DDBJ databases">
        <title>Sequencing and genomic assembly of Halococcus dombrowskii.</title>
        <authorList>
            <person name="Lim S.W."/>
            <person name="MacLea K.S."/>
        </authorList>
    </citation>
    <scope>NUCLEOTIDE SEQUENCE</scope>
    <source>
        <strain evidence="3">H4</strain>
        <plasmid evidence="3">unnamed2</plasmid>
    </source>
</reference>
<dbReference type="AlphaFoldDB" id="A0AAV3SKQ7"/>
<feature type="region of interest" description="Disordered" evidence="1">
    <location>
        <begin position="50"/>
        <end position="75"/>
    </location>
</feature>
<evidence type="ECO:0000313" key="3">
    <source>
        <dbReference type="EMBL" id="UOO97074.1"/>
    </source>
</evidence>
<accession>A0AAV3SKQ7</accession>
<evidence type="ECO:0000313" key="4">
    <source>
        <dbReference type="Proteomes" id="UP000830542"/>
    </source>
</evidence>
<keyword evidence="3" id="KW-0614">Plasmid</keyword>
<dbReference type="EMBL" id="CP095007">
    <property type="protein sequence ID" value="UOO97074.1"/>
    <property type="molecule type" value="Genomic_DNA"/>
</dbReference>
<reference evidence="2" key="1">
    <citation type="journal article" date="2014" name="Int. J. Syst. Evol. Microbiol.">
        <title>Complete genome sequence of Corynebacterium casei LMG S-19264T (=DSM 44701T), isolated from a smear-ripened cheese.</title>
        <authorList>
            <consortium name="US DOE Joint Genome Institute (JGI-PGF)"/>
            <person name="Walter F."/>
            <person name="Albersmeier A."/>
            <person name="Kalinowski J."/>
            <person name="Ruckert C."/>
        </authorList>
    </citation>
    <scope>NUCLEOTIDE SEQUENCE</scope>
    <source>
        <strain evidence="2">JCM 12289</strain>
    </source>
</reference>
<dbReference type="RefSeq" id="WP_244706384.1">
    <property type="nucleotide sequence ID" value="NZ_BAAADN010000077.1"/>
</dbReference>